<dbReference type="AlphaFoldDB" id="A0A016W2D3"/>
<dbReference type="STRING" id="53326.A0A016W2D3"/>
<dbReference type="GO" id="GO:0019901">
    <property type="term" value="F:protein kinase binding"/>
    <property type="evidence" value="ECO:0007669"/>
    <property type="project" value="TreeGrafter"/>
</dbReference>
<dbReference type="InterPro" id="IPR014756">
    <property type="entry name" value="Ig_E-set"/>
</dbReference>
<accession>A0A016W2D3</accession>
<name>A0A016W2D3_9BILA</name>
<evidence type="ECO:0000313" key="6">
    <source>
        <dbReference type="Proteomes" id="UP000024635"/>
    </source>
</evidence>
<dbReference type="CDD" id="cd02859">
    <property type="entry name" value="E_set_AMPKbeta_like_N"/>
    <property type="match status" value="1"/>
</dbReference>
<dbReference type="SUPFAM" id="SSF81296">
    <property type="entry name" value="E set domains"/>
    <property type="match status" value="1"/>
</dbReference>
<comment type="caution">
    <text evidence="5">The sequence shown here is derived from an EMBL/GenBank/DDBJ whole genome shotgun (WGS) entry which is preliminary data.</text>
</comment>
<evidence type="ECO:0000259" key="4">
    <source>
        <dbReference type="SMART" id="SM01010"/>
    </source>
</evidence>
<dbReference type="InterPro" id="IPR013783">
    <property type="entry name" value="Ig-like_fold"/>
</dbReference>
<dbReference type="Proteomes" id="UP000024635">
    <property type="component" value="Unassembled WGS sequence"/>
</dbReference>
<dbReference type="InterPro" id="IPR037256">
    <property type="entry name" value="ASC_dom_sf"/>
</dbReference>
<evidence type="ECO:0000256" key="1">
    <source>
        <dbReference type="ARBA" id="ARBA00010926"/>
    </source>
</evidence>
<dbReference type="EMBL" id="JARK01001337">
    <property type="protein sequence ID" value="EYC33999.1"/>
    <property type="molecule type" value="Genomic_DNA"/>
</dbReference>
<dbReference type="InterPro" id="IPR050827">
    <property type="entry name" value="CRP1_MDG1_kinase"/>
</dbReference>
<dbReference type="PANTHER" id="PTHR10343:SF91">
    <property type="entry name" value="AMPK1_CBM DOMAIN-CONTAINING PROTEIN"/>
    <property type="match status" value="1"/>
</dbReference>
<reference evidence="6" key="1">
    <citation type="journal article" date="2015" name="Nat. Genet.">
        <title>The genome and transcriptome of the zoonotic hookworm Ancylostoma ceylanicum identify infection-specific gene families.</title>
        <authorList>
            <person name="Schwarz E.M."/>
            <person name="Hu Y."/>
            <person name="Antoshechkin I."/>
            <person name="Miller M.M."/>
            <person name="Sternberg P.W."/>
            <person name="Aroian R.V."/>
        </authorList>
    </citation>
    <scope>NUCLEOTIDE SEQUENCE</scope>
    <source>
        <strain evidence="6">HY135</strain>
    </source>
</reference>
<dbReference type="InterPro" id="IPR032640">
    <property type="entry name" value="AMPK1_CBM"/>
</dbReference>
<dbReference type="OrthoDB" id="531008at2759"/>
<protein>
    <recommendedName>
        <fullName evidence="4">Association with the SNF1 complex (ASC) domain-containing protein</fullName>
    </recommendedName>
</protein>
<evidence type="ECO:0000256" key="2">
    <source>
        <dbReference type="ARBA" id="ARBA00025180"/>
    </source>
</evidence>
<feature type="region of interest" description="Disordered" evidence="3">
    <location>
        <begin position="1"/>
        <end position="68"/>
    </location>
</feature>
<dbReference type="SUPFAM" id="SSF160219">
    <property type="entry name" value="AMPKBI-like"/>
    <property type="match status" value="1"/>
</dbReference>
<sequence length="286" mass="33098">MWGMLRRVFSHSDSANEDDSAVEELRSDSPNSTQEVQDDIEVITEEEKKTSEQPKDQPGASNSRTVVDEEVKKMKHPVVIRWHHPKHIPPHRVCVCGSWDGWDKHIRLYKSENDFSTVLDLKPGYYEFKFYVDDEWMTNENLPYTDVGYYSKNIITVKEEDFEVSRTLQEDWMTSANATLIRENSPNAELGTVDDRTREKYLPFSQEIPTKEQFAAHTPPPLPPHLAKALEDWSTEEEKCPNPETQTNPLLLNHLLLLEISDGVLTQSTTIRLGKKFTTTMFYKPL</sequence>
<dbReference type="GO" id="GO:0005634">
    <property type="term" value="C:nucleus"/>
    <property type="evidence" value="ECO:0007669"/>
    <property type="project" value="TreeGrafter"/>
</dbReference>
<evidence type="ECO:0000256" key="3">
    <source>
        <dbReference type="SAM" id="MobiDB-lite"/>
    </source>
</evidence>
<dbReference type="Gene3D" id="6.20.250.60">
    <property type="match status" value="1"/>
</dbReference>
<dbReference type="GO" id="GO:0005737">
    <property type="term" value="C:cytoplasm"/>
    <property type="evidence" value="ECO:0007669"/>
    <property type="project" value="TreeGrafter"/>
</dbReference>
<organism evidence="5 6">
    <name type="scientific">Ancylostoma ceylanicum</name>
    <dbReference type="NCBI Taxonomy" id="53326"/>
    <lineage>
        <taxon>Eukaryota</taxon>
        <taxon>Metazoa</taxon>
        <taxon>Ecdysozoa</taxon>
        <taxon>Nematoda</taxon>
        <taxon>Chromadorea</taxon>
        <taxon>Rhabditida</taxon>
        <taxon>Rhabditina</taxon>
        <taxon>Rhabditomorpha</taxon>
        <taxon>Strongyloidea</taxon>
        <taxon>Ancylostomatidae</taxon>
        <taxon>Ancylostomatinae</taxon>
        <taxon>Ancylostoma</taxon>
    </lineage>
</organism>
<feature type="compositionally biased region" description="Basic and acidic residues" evidence="3">
    <location>
        <begin position="45"/>
        <end position="55"/>
    </location>
</feature>
<comment type="similarity">
    <text evidence="1">Belongs to the 5'-AMP-activated protein kinase beta subunit family.</text>
</comment>
<dbReference type="Pfam" id="PF04739">
    <property type="entry name" value="AMPKBI"/>
    <property type="match status" value="1"/>
</dbReference>
<dbReference type="PANTHER" id="PTHR10343">
    <property type="entry name" value="5'-AMP-ACTIVATED PROTEIN KINASE , BETA SUBUNIT"/>
    <property type="match status" value="1"/>
</dbReference>
<dbReference type="GO" id="GO:0031588">
    <property type="term" value="C:nucleotide-activated protein kinase complex"/>
    <property type="evidence" value="ECO:0007669"/>
    <property type="project" value="TreeGrafter"/>
</dbReference>
<evidence type="ECO:0000313" key="5">
    <source>
        <dbReference type="EMBL" id="EYC33999.1"/>
    </source>
</evidence>
<feature type="domain" description="Association with the SNF1 complex (ASC)" evidence="4">
    <location>
        <begin position="197"/>
        <end position="286"/>
    </location>
</feature>
<gene>
    <name evidence="5" type="primary">Acey_s0001.g193</name>
    <name evidence="5" type="ORF">Y032_0001g193</name>
</gene>
<dbReference type="SMART" id="SM01010">
    <property type="entry name" value="AMPKBI"/>
    <property type="match status" value="1"/>
</dbReference>
<comment type="function">
    <text evidence="2">Non-catalytic subunit of AMP-activated protein kinase (AMPK), an energy sensor protein kinase that plays a key role in regulating cellular energy metabolism. In response to reduction of intracellular ATP levels, AMPK activates energy-producing pathways and inhibits energy-consuming processes: inhibits protein, carbohydrate and lipid biosynthesis, as well as cell growth and proliferation. AMPK acts via direct phosphorylation of metabolic enzymes, and by longer-term effects via phosphorylation of transcription regulators. Also acts as a regulator of cellular polarity by remodeling the actin cytoskeleton; probably by indirectly activating myosin. Beta non-catalytic subunit acts as a scaffold on which the AMPK complex assembles, via its C-terminus that bridges alpha (PRKAA1 or PRKAA2) and gamma subunits (PRKAG1, PRKAG2 or PRKAG3).</text>
</comment>
<keyword evidence="6" id="KW-1185">Reference proteome</keyword>
<proteinExistence type="inferred from homology"/>
<dbReference type="InterPro" id="IPR006828">
    <property type="entry name" value="ASC_dom"/>
</dbReference>
<dbReference type="Gene3D" id="2.60.40.10">
    <property type="entry name" value="Immunoglobulins"/>
    <property type="match status" value="1"/>
</dbReference>
<dbReference type="Pfam" id="PF16561">
    <property type="entry name" value="AMPK1_CBM"/>
    <property type="match status" value="1"/>
</dbReference>
<dbReference type="GO" id="GO:0007165">
    <property type="term" value="P:signal transduction"/>
    <property type="evidence" value="ECO:0007669"/>
    <property type="project" value="TreeGrafter"/>
</dbReference>